<proteinExistence type="predicted"/>
<dbReference type="Proteomes" id="UP000054408">
    <property type="component" value="Unassembled WGS sequence"/>
</dbReference>
<name>A0A0L0DPN1_THETB</name>
<evidence type="ECO:0000313" key="2">
    <source>
        <dbReference type="Proteomes" id="UP000054408"/>
    </source>
</evidence>
<dbReference type="AlphaFoldDB" id="A0A0L0DPN1"/>
<dbReference type="EMBL" id="GL349484">
    <property type="protein sequence ID" value="KNC53981.1"/>
    <property type="molecule type" value="Genomic_DNA"/>
</dbReference>
<accession>A0A0L0DPN1</accession>
<dbReference type="OrthoDB" id="10417029at2759"/>
<gene>
    <name evidence="1" type="ORF">AMSG_09629</name>
</gene>
<reference evidence="1 2" key="1">
    <citation type="submission" date="2010-05" db="EMBL/GenBank/DDBJ databases">
        <title>The Genome Sequence of Thecamonas trahens ATCC 50062.</title>
        <authorList>
            <consortium name="The Broad Institute Genome Sequencing Platform"/>
            <person name="Russ C."/>
            <person name="Cuomo C."/>
            <person name="Shea T."/>
            <person name="Young S.K."/>
            <person name="Zeng Q."/>
            <person name="Koehrsen M."/>
            <person name="Haas B."/>
            <person name="Borodovsky M."/>
            <person name="Guigo R."/>
            <person name="Alvarado L."/>
            <person name="Berlin A."/>
            <person name="Bochicchio J."/>
            <person name="Borenstein D."/>
            <person name="Chapman S."/>
            <person name="Chen Z."/>
            <person name="Freedman E."/>
            <person name="Gellesch M."/>
            <person name="Goldberg J."/>
            <person name="Griggs A."/>
            <person name="Gujja S."/>
            <person name="Heilman E."/>
            <person name="Heiman D."/>
            <person name="Hepburn T."/>
            <person name="Howarth C."/>
            <person name="Jen D."/>
            <person name="Larson L."/>
            <person name="Mehta T."/>
            <person name="Park D."/>
            <person name="Pearson M."/>
            <person name="Roberts A."/>
            <person name="Saif S."/>
            <person name="Shenoy N."/>
            <person name="Sisk P."/>
            <person name="Stolte C."/>
            <person name="Sykes S."/>
            <person name="Thomson T."/>
            <person name="Walk T."/>
            <person name="White J."/>
            <person name="Yandava C."/>
            <person name="Burger G."/>
            <person name="Gray M.W."/>
            <person name="Holland P.W.H."/>
            <person name="King N."/>
            <person name="Lang F.B.F."/>
            <person name="Roger A.J."/>
            <person name="Ruiz-Trillo I."/>
            <person name="Lander E."/>
            <person name="Nusbaum C."/>
        </authorList>
    </citation>
    <scope>NUCLEOTIDE SEQUENCE [LARGE SCALE GENOMIC DNA]</scope>
    <source>
        <strain evidence="1 2">ATCC 50062</strain>
    </source>
</reference>
<evidence type="ECO:0000313" key="1">
    <source>
        <dbReference type="EMBL" id="KNC53981.1"/>
    </source>
</evidence>
<keyword evidence="2" id="KW-1185">Reference proteome</keyword>
<protein>
    <submittedName>
        <fullName evidence="1">Uncharacterized protein</fullName>
    </submittedName>
</protein>
<sequence>MADGGSGASGLRLTFPRSCLVALRGMWVRSQELGVELAGVLEVAGDGTVAMATSQVEAEARCGYATDGYTVADTAADDAAYTFHTHPIEFDNDDEAPINVPNLISSEDMIGAVQDAAANSGFLSNPTGANMVDVLLSPLGIFVYGAGRGVLDKWESCEPEITRAMAVEYAAHFARSSRGLRRAARAKLETDILTLDNDGLKAHIAAHQDSRNMFFAEVENGMMNDAFDAYIGSWGYLQEGKGLYAEVIAPQFEDLGYTMPGCRIAPSAPRVVQEAWFSSAEFLAADPSRGYAELDAYLALLRDEGFRVAPERA</sequence>
<dbReference type="GeneID" id="25568054"/>
<organism evidence="1 2">
    <name type="scientific">Thecamonas trahens ATCC 50062</name>
    <dbReference type="NCBI Taxonomy" id="461836"/>
    <lineage>
        <taxon>Eukaryota</taxon>
        <taxon>Apusozoa</taxon>
        <taxon>Apusomonadida</taxon>
        <taxon>Apusomonadidae</taxon>
        <taxon>Thecamonas</taxon>
    </lineage>
</organism>
<dbReference type="RefSeq" id="XP_013754183.1">
    <property type="nucleotide sequence ID" value="XM_013898729.1"/>
</dbReference>